<dbReference type="InterPro" id="IPR036425">
    <property type="entry name" value="MoaB/Mog-like_dom_sf"/>
</dbReference>
<evidence type="ECO:0000256" key="1">
    <source>
        <dbReference type="HAMAP-Rule" id="MF_00226"/>
    </source>
</evidence>
<dbReference type="NCBIfam" id="NF001813">
    <property type="entry name" value="PRK00549.1"/>
    <property type="match status" value="1"/>
</dbReference>
<organism evidence="3 4">
    <name type="scientific">Taishania pollutisoli</name>
    <dbReference type="NCBI Taxonomy" id="2766479"/>
    <lineage>
        <taxon>Bacteria</taxon>
        <taxon>Pseudomonadati</taxon>
        <taxon>Bacteroidota</taxon>
        <taxon>Flavobacteriia</taxon>
        <taxon>Flavobacteriales</taxon>
        <taxon>Crocinitomicaceae</taxon>
        <taxon>Taishania</taxon>
    </lineage>
</organism>
<dbReference type="Gene3D" id="3.90.950.20">
    <property type="entry name" value="CinA-like"/>
    <property type="match status" value="1"/>
</dbReference>
<dbReference type="NCBIfam" id="TIGR00199">
    <property type="entry name" value="PncC_domain"/>
    <property type="match status" value="1"/>
</dbReference>
<dbReference type="NCBIfam" id="TIGR00200">
    <property type="entry name" value="cinA_nterm"/>
    <property type="match status" value="1"/>
</dbReference>
<feature type="domain" description="MoaB/Mog" evidence="2">
    <location>
        <begin position="4"/>
        <end position="171"/>
    </location>
</feature>
<dbReference type="EMBL" id="JACVEL010000001">
    <property type="protein sequence ID" value="MBC9811171.1"/>
    <property type="molecule type" value="Genomic_DNA"/>
</dbReference>
<dbReference type="SUPFAM" id="SSF142433">
    <property type="entry name" value="CinA-like"/>
    <property type="match status" value="1"/>
</dbReference>
<protein>
    <recommendedName>
        <fullName evidence="1">CinA-like protein</fullName>
    </recommendedName>
</protein>
<comment type="similarity">
    <text evidence="1">Belongs to the CinA family.</text>
</comment>
<dbReference type="InterPro" id="IPR050101">
    <property type="entry name" value="CinA"/>
</dbReference>
<dbReference type="InterPro" id="IPR036653">
    <property type="entry name" value="CinA-like_C"/>
</dbReference>
<sequence>MQVEIISIGDELLIGQTINTNASWMGQELSRRGAFVSRVVTISDKTDAIRSAIDEGLNNADVVLVTGGLGPTKDDVTKKVITDYFEDELYIHEETLERVKGFFARMNRPMLEVNVQQAAVPKKCTVLKNMQGTAPGMWLEKNSKILISLPGVPYEMKGIMEQEVFPRLEHLFGLKQFYAKTANLQGVGESYIADKMAVWEDNLRSNGLELAYLPSPGLVRLRITSLNGQSDEALIDACFRELEEAYPENLYGYGDASLAEITGNLLKQYGATVATAESCTGGALAASLVSVPGSSAYFHGGFLTYTNELKHTILGVQQEHFTTVGAVSEEVVREMAAGGKNKLNVDYCVSISGIAGPDGGTEEKPVGTVWIGIASPKRVVAKRFLFSDNRERVINRTVLSALNFLRNEILWNHQ</sequence>
<dbReference type="NCBIfam" id="TIGR00177">
    <property type="entry name" value="molyb_syn"/>
    <property type="match status" value="1"/>
</dbReference>
<dbReference type="PIRSF" id="PIRSF006728">
    <property type="entry name" value="CinA"/>
    <property type="match status" value="1"/>
</dbReference>
<dbReference type="RefSeq" id="WP_216713325.1">
    <property type="nucleotide sequence ID" value="NZ_JACVEL010000001.1"/>
</dbReference>
<dbReference type="InterPro" id="IPR008135">
    <property type="entry name" value="Competence-induced_CinA"/>
</dbReference>
<name>A0A8J6TWM5_9FLAO</name>
<dbReference type="Proteomes" id="UP000652681">
    <property type="component" value="Unassembled WGS sequence"/>
</dbReference>
<evidence type="ECO:0000259" key="2">
    <source>
        <dbReference type="SMART" id="SM00852"/>
    </source>
</evidence>
<proteinExistence type="inferred from homology"/>
<dbReference type="Pfam" id="PF02464">
    <property type="entry name" value="CinA"/>
    <property type="match status" value="1"/>
</dbReference>
<dbReference type="SMART" id="SM00852">
    <property type="entry name" value="MoCF_biosynth"/>
    <property type="match status" value="1"/>
</dbReference>
<dbReference type="InterPro" id="IPR001453">
    <property type="entry name" value="MoaB/Mog_dom"/>
</dbReference>
<dbReference type="Gene3D" id="3.40.980.10">
    <property type="entry name" value="MoaB/Mog-like domain"/>
    <property type="match status" value="1"/>
</dbReference>
<dbReference type="InterPro" id="IPR008136">
    <property type="entry name" value="CinA_C"/>
</dbReference>
<dbReference type="PANTHER" id="PTHR13939">
    <property type="entry name" value="NICOTINAMIDE-NUCLEOTIDE AMIDOHYDROLASE PNCC"/>
    <property type="match status" value="1"/>
</dbReference>
<dbReference type="InterPro" id="IPR041424">
    <property type="entry name" value="CinA_KH"/>
</dbReference>
<keyword evidence="4" id="KW-1185">Reference proteome</keyword>
<dbReference type="SUPFAM" id="SSF53218">
    <property type="entry name" value="Molybdenum cofactor biosynthesis proteins"/>
    <property type="match status" value="1"/>
</dbReference>
<comment type="caution">
    <text evidence="3">The sequence shown here is derived from an EMBL/GenBank/DDBJ whole genome shotgun (WGS) entry which is preliminary data.</text>
</comment>
<evidence type="ECO:0000313" key="4">
    <source>
        <dbReference type="Proteomes" id="UP000652681"/>
    </source>
</evidence>
<dbReference type="CDD" id="cd00885">
    <property type="entry name" value="cinA"/>
    <property type="match status" value="1"/>
</dbReference>
<accession>A0A8J6TWM5</accession>
<dbReference type="Pfam" id="PF18146">
    <property type="entry name" value="CinA_KH"/>
    <property type="match status" value="1"/>
</dbReference>
<dbReference type="HAMAP" id="MF_00226_B">
    <property type="entry name" value="CinA_B"/>
    <property type="match status" value="1"/>
</dbReference>
<evidence type="ECO:0000313" key="3">
    <source>
        <dbReference type="EMBL" id="MBC9811171.1"/>
    </source>
</evidence>
<dbReference type="AlphaFoldDB" id="A0A8J6TWM5"/>
<reference evidence="3" key="1">
    <citation type="submission" date="2020-09" db="EMBL/GenBank/DDBJ databases">
        <title>Taishania pollutisoli gen. nov., sp. nov., Isolated from Tetrabromobisphenol A-Contaminated Soil.</title>
        <authorList>
            <person name="Chen Q."/>
        </authorList>
    </citation>
    <scope>NUCLEOTIDE SEQUENCE</scope>
    <source>
        <strain evidence="3">CZZ-1</strain>
    </source>
</reference>
<gene>
    <name evidence="3" type="ORF">H9Y05_01670</name>
</gene>
<dbReference type="PANTHER" id="PTHR13939:SF0">
    <property type="entry name" value="NMN AMIDOHYDROLASE-LIKE PROTEIN YFAY"/>
    <property type="match status" value="1"/>
</dbReference>
<dbReference type="Pfam" id="PF00994">
    <property type="entry name" value="MoCF_biosynth"/>
    <property type="match status" value="1"/>
</dbReference>